<dbReference type="EMBL" id="CALNXK010000092">
    <property type="protein sequence ID" value="CAH3151902.1"/>
    <property type="molecule type" value="Genomic_DNA"/>
</dbReference>
<evidence type="ECO:0000313" key="2">
    <source>
        <dbReference type="EMBL" id="CAH3151902.1"/>
    </source>
</evidence>
<keyword evidence="3" id="KW-1185">Reference proteome</keyword>
<comment type="caution">
    <text evidence="2">The sequence shown here is derived from an EMBL/GenBank/DDBJ whole genome shotgun (WGS) entry which is preliminary data.</text>
</comment>
<dbReference type="InterPro" id="IPR036423">
    <property type="entry name" value="SOD-like_Cu/Zn_dom_sf"/>
</dbReference>
<dbReference type="Gene3D" id="2.60.40.200">
    <property type="entry name" value="Superoxide dismutase, copper/zinc binding domain"/>
    <property type="match status" value="4"/>
</dbReference>
<proteinExistence type="predicted"/>
<dbReference type="SUPFAM" id="SSF49329">
    <property type="entry name" value="Cu,Zn superoxide dismutase-like"/>
    <property type="match status" value="4"/>
</dbReference>
<gene>
    <name evidence="2" type="ORF">PLOB_00048854</name>
</gene>
<name>A0ABN8Q0B9_9CNID</name>
<reference evidence="2 3" key="1">
    <citation type="submission" date="2022-05" db="EMBL/GenBank/DDBJ databases">
        <authorList>
            <consortium name="Genoscope - CEA"/>
            <person name="William W."/>
        </authorList>
    </citation>
    <scope>NUCLEOTIDE SEQUENCE [LARGE SCALE GENOMIC DNA]</scope>
</reference>
<dbReference type="Proteomes" id="UP001159405">
    <property type="component" value="Unassembled WGS sequence"/>
</dbReference>
<sequence length="754" mass="82000">MGGIKGDVFFSQPQVNGPTSVIVNLTGVNETLMWSIKELPMIYDGNAALSCNSSAVGAVFDPEMAMKAADYATQCRFGSISRFEACAVGDLGKMLGDITPSNAEMNHTDQNLVIPTRGPHSIMGRTLVLYSGDTPKACALIRPNQHMITTAVAVFKAPVAGYVYLRQANQNSDTSIFVDLFFVNDAQSSNQFTWQINQGVVDVDSSDQTTYCKTLGESFNPTDSNGENCNQTMHDNCPIGDLSSKHGDVTVSLATPTQSQSKVAFTDTNLPLSGANSVIGETIVLFSVSEPGKPVACAKIMTLKRKEFEVSFEVSVNDGVGGSIKFTQASPFDPTTSVFRLSGLAKKAEGYHIHAYPSPEYKDLSAKDSCSGLIAGDHWNPFNINIKTSPPAGTGNYRTDDEYEIGDLSGKYGSFLNLTDYSERHEDYNLPLFGRYSIQGRSLVIHKLKKDGNKRWVCNNLMPVNDAGTLYFMKASANFTGPTLSGMILMDQYFSSEGNTAAVESTIFVEIINATQAPAIGDHTWNVRSNPVGDDATAADSSKRCKSLDGQFNPHNVFTEGNYNSACGITNMLRCQSGDMSKKHGVYMVGEGRQLYNDVSLPLFGHNSVVGHGIVLHRQGSIGCANIEADSSLFVEKSLEFVKASSFSKAHFANVVSKALNIPKWRLFNIHTEKAENDKCQIAKFGIIGKGNQLHEPERKFKEVLNSNPDAFDKYRPSDDCAPETSGGRHNSVDIFTLGTVVMAILYARKLKVF</sequence>
<organism evidence="2 3">
    <name type="scientific">Porites lobata</name>
    <dbReference type="NCBI Taxonomy" id="104759"/>
    <lineage>
        <taxon>Eukaryota</taxon>
        <taxon>Metazoa</taxon>
        <taxon>Cnidaria</taxon>
        <taxon>Anthozoa</taxon>
        <taxon>Hexacorallia</taxon>
        <taxon>Scleractinia</taxon>
        <taxon>Fungiina</taxon>
        <taxon>Poritidae</taxon>
        <taxon>Porites</taxon>
    </lineage>
</organism>
<feature type="domain" description="Superoxide dismutase copper/zinc binding" evidence="1">
    <location>
        <begin position="320"/>
        <end position="468"/>
    </location>
</feature>
<accession>A0ABN8Q0B9</accession>
<protein>
    <recommendedName>
        <fullName evidence="1">Superoxide dismutase copper/zinc binding domain-containing protein</fullName>
    </recommendedName>
</protein>
<evidence type="ECO:0000313" key="3">
    <source>
        <dbReference type="Proteomes" id="UP001159405"/>
    </source>
</evidence>
<dbReference type="PANTHER" id="PTHR20910">
    <property type="entry name" value="AGAP001623-PA"/>
    <property type="match status" value="1"/>
</dbReference>
<dbReference type="InterPro" id="IPR053257">
    <property type="entry name" value="Cu-only_SOD"/>
</dbReference>
<dbReference type="Pfam" id="PF00080">
    <property type="entry name" value="Sod_Cu"/>
    <property type="match status" value="1"/>
</dbReference>
<evidence type="ECO:0000259" key="1">
    <source>
        <dbReference type="Pfam" id="PF00080"/>
    </source>
</evidence>
<dbReference type="PANTHER" id="PTHR20910:SF1">
    <property type="entry name" value="SUPEROXIDE DISMUTASE COPPER_ZINC BINDING DOMAIN-CONTAINING PROTEIN"/>
    <property type="match status" value="1"/>
</dbReference>
<dbReference type="InterPro" id="IPR001424">
    <property type="entry name" value="SOD_Cu_Zn_dom"/>
</dbReference>